<dbReference type="PATRIC" id="fig|80852.17.peg.1225"/>
<organism evidence="5 6">
    <name type="scientific">Aliivibrio wodanis</name>
    <dbReference type="NCBI Taxonomy" id="80852"/>
    <lineage>
        <taxon>Bacteria</taxon>
        <taxon>Pseudomonadati</taxon>
        <taxon>Pseudomonadota</taxon>
        <taxon>Gammaproteobacteria</taxon>
        <taxon>Vibrionales</taxon>
        <taxon>Vibrionaceae</taxon>
        <taxon>Aliivibrio</taxon>
    </lineage>
</organism>
<evidence type="ECO:0000256" key="3">
    <source>
        <dbReference type="ARBA" id="ARBA00034247"/>
    </source>
</evidence>
<dbReference type="PANTHER" id="PTHR45138">
    <property type="entry name" value="REGULATORY COMPONENTS OF SENSORY TRANSDUCTION SYSTEM"/>
    <property type="match status" value="1"/>
</dbReference>
<dbReference type="GO" id="GO:1902201">
    <property type="term" value="P:negative regulation of bacterial-type flagellum-dependent cell motility"/>
    <property type="evidence" value="ECO:0007669"/>
    <property type="project" value="TreeGrafter"/>
</dbReference>
<reference evidence="6" key="1">
    <citation type="submission" date="2014-09" db="EMBL/GenBank/DDBJ databases">
        <authorList>
            <person name="Hjerde E."/>
        </authorList>
    </citation>
    <scope>NUCLEOTIDE SEQUENCE [LARGE SCALE GENOMIC DNA]</scope>
    <source>
        <strain evidence="6">06/09/139</strain>
    </source>
</reference>
<evidence type="ECO:0000313" key="5">
    <source>
        <dbReference type="EMBL" id="CED71277.1"/>
    </source>
</evidence>
<comment type="catalytic activity">
    <reaction evidence="3">
        <text>2 GTP = 3',3'-c-di-GMP + 2 diphosphate</text>
        <dbReference type="Rhea" id="RHEA:24898"/>
        <dbReference type="ChEBI" id="CHEBI:33019"/>
        <dbReference type="ChEBI" id="CHEBI:37565"/>
        <dbReference type="ChEBI" id="CHEBI:58805"/>
        <dbReference type="EC" id="2.7.7.65"/>
    </reaction>
</comment>
<dbReference type="InterPro" id="IPR043128">
    <property type="entry name" value="Rev_trsase/Diguanyl_cyclase"/>
</dbReference>
<evidence type="ECO:0000259" key="4">
    <source>
        <dbReference type="PROSITE" id="PS50887"/>
    </source>
</evidence>
<dbReference type="GO" id="GO:0052621">
    <property type="term" value="F:diguanylate cyclase activity"/>
    <property type="evidence" value="ECO:0007669"/>
    <property type="project" value="UniProtKB-EC"/>
</dbReference>
<evidence type="ECO:0000256" key="1">
    <source>
        <dbReference type="ARBA" id="ARBA00001946"/>
    </source>
</evidence>
<feature type="domain" description="GGDEF" evidence="4">
    <location>
        <begin position="547"/>
        <end position="685"/>
    </location>
</feature>
<dbReference type="Pfam" id="PF00990">
    <property type="entry name" value="GGDEF"/>
    <property type="match status" value="1"/>
</dbReference>
<dbReference type="Proteomes" id="UP000032427">
    <property type="component" value="Chromosome 1"/>
</dbReference>
<dbReference type="Gene3D" id="3.30.70.270">
    <property type="match status" value="1"/>
</dbReference>
<comment type="cofactor">
    <cofactor evidence="1">
        <name>Mg(2+)</name>
        <dbReference type="ChEBI" id="CHEBI:18420"/>
    </cofactor>
</comment>
<dbReference type="GO" id="GO:0043709">
    <property type="term" value="P:cell adhesion involved in single-species biofilm formation"/>
    <property type="evidence" value="ECO:0007669"/>
    <property type="project" value="TreeGrafter"/>
</dbReference>
<dbReference type="EMBL" id="LN554846">
    <property type="protein sequence ID" value="CED71277.1"/>
    <property type="molecule type" value="Genomic_DNA"/>
</dbReference>
<evidence type="ECO:0000256" key="2">
    <source>
        <dbReference type="ARBA" id="ARBA00012528"/>
    </source>
</evidence>
<protein>
    <recommendedName>
        <fullName evidence="2">diguanylate cyclase</fullName>
        <ecNumber evidence="2">2.7.7.65</ecNumber>
    </recommendedName>
</protein>
<proteinExistence type="predicted"/>
<name>A0A090ILQ9_9GAMM</name>
<dbReference type="GO" id="GO:0005886">
    <property type="term" value="C:plasma membrane"/>
    <property type="evidence" value="ECO:0007669"/>
    <property type="project" value="TreeGrafter"/>
</dbReference>
<dbReference type="OrthoDB" id="9805474at2"/>
<evidence type="ECO:0000313" key="6">
    <source>
        <dbReference type="Proteomes" id="UP000032427"/>
    </source>
</evidence>
<dbReference type="SUPFAM" id="SSF55781">
    <property type="entry name" value="GAF domain-like"/>
    <property type="match status" value="1"/>
</dbReference>
<dbReference type="InterPro" id="IPR050469">
    <property type="entry name" value="Diguanylate_Cyclase"/>
</dbReference>
<dbReference type="EC" id="2.7.7.65" evidence="2"/>
<accession>A0A090ILQ9</accession>
<dbReference type="InterPro" id="IPR011990">
    <property type="entry name" value="TPR-like_helical_dom_sf"/>
</dbReference>
<dbReference type="Gene3D" id="3.30.450.40">
    <property type="match status" value="1"/>
</dbReference>
<dbReference type="FunFam" id="3.30.70.270:FF:000001">
    <property type="entry name" value="Diguanylate cyclase domain protein"/>
    <property type="match status" value="1"/>
</dbReference>
<dbReference type="NCBIfam" id="TIGR00254">
    <property type="entry name" value="GGDEF"/>
    <property type="match status" value="1"/>
</dbReference>
<dbReference type="HOGENOM" id="CLU_022176_0_0_6"/>
<dbReference type="SMART" id="SM00267">
    <property type="entry name" value="GGDEF"/>
    <property type="match status" value="1"/>
</dbReference>
<sequence>MANNQWYGYLLEQVRQLPRASSKEQVQFQLNTIALEASKNSEEIPSEFELIFQAYLLSRSGRLIESISQFFDAINFAQQSNQKFLICFCHYNIGTVYGMLGNYFYAHKFLTKAEKSQQFCDDFITGIIKNNIGDIFRQIGNFSEALNYLHEATILLEQSGPNSPTALSWLNIAEIKAKQTHFDEALSILNYLFPKIQDQPRYLGFYFKIHAEIANGLNEIGDAEHYHLLSIENMKQCQNDYDHSEMILEYCQYLTGYNQHSKLDAYIEEGLNIAKCIESDKLIDGFNDIILLRIKDIENIEVREKHYQSLTSSLLNSRRELLKRESDYLQQLYRLNTAKLELSTMKSLSQNLSVINKIGQYINNNTDIQTILPQIQEDLSTLFQIDMLGLGFYDSEKDSITIHYLDDKKAAHPPYISPCHTQATYMSYCIKSNSAFYFNHMNSEQKVAMLGESCDPQVEFKSVMFSPIKINGEIQAGFTLQAKESYQYQAFHFELFTQLINYISIALENQFNRKQLLHLSQTDHLTQLLNRKSLEANFKQLKSQHCQNYTGIMIDIDHYKEYNDTYGHVAGDNVLIQISHLIKQQFYGLNQQVYRYGGDEFFILASDISQKSLNKKLQSLLTSIQALLIPHHESTCSPYLSVSIGISQIIDHQHILTLNQLIERADKALYTAKEKGRNQYHHQSEGEILYQLS</sequence>
<dbReference type="SUPFAM" id="SSF48452">
    <property type="entry name" value="TPR-like"/>
    <property type="match status" value="1"/>
</dbReference>
<dbReference type="GeneID" id="28540757"/>
<dbReference type="InterPro" id="IPR000160">
    <property type="entry name" value="GGDEF_dom"/>
</dbReference>
<dbReference type="CDD" id="cd01949">
    <property type="entry name" value="GGDEF"/>
    <property type="match status" value="1"/>
</dbReference>
<gene>
    <name evidence="5" type="ORF">AWOD_I_1193</name>
</gene>
<dbReference type="STRING" id="80852.AWOD_I_1193"/>
<dbReference type="InterPro" id="IPR029016">
    <property type="entry name" value="GAF-like_dom_sf"/>
</dbReference>
<dbReference type="InterPro" id="IPR029787">
    <property type="entry name" value="Nucleotide_cyclase"/>
</dbReference>
<keyword evidence="6" id="KW-1185">Reference proteome</keyword>
<dbReference type="Gene3D" id="1.25.40.10">
    <property type="entry name" value="Tetratricopeptide repeat domain"/>
    <property type="match status" value="2"/>
</dbReference>
<dbReference type="SUPFAM" id="SSF55073">
    <property type="entry name" value="Nucleotide cyclase"/>
    <property type="match status" value="1"/>
</dbReference>
<dbReference type="PROSITE" id="PS50887">
    <property type="entry name" value="GGDEF"/>
    <property type="match status" value="1"/>
</dbReference>
<dbReference type="PANTHER" id="PTHR45138:SF9">
    <property type="entry name" value="DIGUANYLATE CYCLASE DGCM-RELATED"/>
    <property type="match status" value="1"/>
</dbReference>
<dbReference type="AlphaFoldDB" id="A0A090ILQ9"/>
<dbReference type="KEGG" id="awd:AWOD_I_1193"/>